<feature type="transmembrane region" description="Helical" evidence="1">
    <location>
        <begin position="485"/>
        <end position="509"/>
    </location>
</feature>
<dbReference type="VEuPathDB" id="GiardiaDB:QR46_0864"/>
<accession>A0A132NYM4</accession>
<keyword evidence="1" id="KW-0812">Transmembrane</keyword>
<evidence type="ECO:0000313" key="2">
    <source>
        <dbReference type="EMBL" id="KWX15153.1"/>
    </source>
</evidence>
<name>A0A132NYM4_GIAIN</name>
<evidence type="ECO:0000256" key="1">
    <source>
        <dbReference type="SAM" id="Phobius"/>
    </source>
</evidence>
<comment type="caution">
    <text evidence="2">The sequence shown here is derived from an EMBL/GenBank/DDBJ whole genome shotgun (WGS) entry which is preliminary data.</text>
</comment>
<proteinExistence type="predicted"/>
<keyword evidence="1" id="KW-0472">Membrane</keyword>
<protein>
    <submittedName>
        <fullName evidence="2">Divalent cation transporter superfamily protein</fullName>
    </submittedName>
</protein>
<dbReference type="EMBL" id="JXTI01000014">
    <property type="protein sequence ID" value="KWX15153.1"/>
    <property type="molecule type" value="Genomic_DNA"/>
</dbReference>
<dbReference type="Proteomes" id="UP000070089">
    <property type="component" value="Unassembled WGS sequence"/>
</dbReference>
<gene>
    <name evidence="2" type="ORF">QR46_0864</name>
</gene>
<evidence type="ECO:0000313" key="3">
    <source>
        <dbReference type="Proteomes" id="UP000070089"/>
    </source>
</evidence>
<dbReference type="AlphaFoldDB" id="A0A132NYM4"/>
<feature type="transmembrane region" description="Helical" evidence="1">
    <location>
        <begin position="436"/>
        <end position="465"/>
    </location>
</feature>
<sequence length="520" mass="59298">MKQFRAFKTRRLGQKTATPSNVSSLLLLMSRYCKFGSFNRASDNLGILFDTHESLITAGSVDLRRGNVARLYRSIMRESWFARRSSAVLSKKIDVPSEKSLILLAGACRGEEFSMAIRPAADVSAGRLSLQADPGRISSLEYIFDLLSGMNAHKKTTMWHEPRRSSALLSSRESAETVTACYRQIDLHTMILTETTLEDILIATQMSSSYYSKLLSVSSYITKCSHGLLIFVPGIRLIVTTKYAYVLHEEKGSLLPPQTNRWYDELHSILKDLVDAHDRQYDTSLDKALTNLLSINSINTTSSPEVVVVSAVVELLCKWNAEEYTANKDQFSNARDDNNLILMQMALQQHEQHISRLDNILYCIDYFINQKFFPSRENDESLSVLGNITDFLKFLSRSLCTLKYQIAEHTEYSNLYLSNYRDTLDRKRNKLIKIQLHITYVSLGIGFISLISGIFGINLMNFANYPDEPPLPYLQWSQMGSFKSMTLYIICLVSFGIFSVVVGMLTWYTRAKLDYEDRRK</sequence>
<keyword evidence="1" id="KW-1133">Transmembrane helix</keyword>
<organism evidence="2 3">
    <name type="scientific">Giardia duodenalis assemblage B</name>
    <dbReference type="NCBI Taxonomy" id="1394984"/>
    <lineage>
        <taxon>Eukaryota</taxon>
        <taxon>Metamonada</taxon>
        <taxon>Diplomonadida</taxon>
        <taxon>Hexamitidae</taxon>
        <taxon>Giardiinae</taxon>
        <taxon>Giardia</taxon>
    </lineage>
</organism>
<reference evidence="2 3" key="1">
    <citation type="journal article" date="2015" name="Mol. Biochem. Parasitol.">
        <title>Identification of polymorphic genes for use in assemblage B genotyping assays through comparative genomics of multiple assemblage B Giardia duodenalis isolates.</title>
        <authorList>
            <person name="Wielinga C."/>
            <person name="Thompson R.C."/>
            <person name="Monis P."/>
            <person name="Ryan U."/>
        </authorList>
    </citation>
    <scope>NUCLEOTIDE SEQUENCE [LARGE SCALE GENOMIC DNA]</scope>
    <source>
        <strain evidence="2 3">BAH15c1</strain>
    </source>
</reference>
<dbReference type="OrthoDB" id="10251508at2759"/>